<evidence type="ECO:0000256" key="1">
    <source>
        <dbReference type="ARBA" id="ARBA00005173"/>
    </source>
</evidence>
<dbReference type="InterPro" id="IPR045006">
    <property type="entry name" value="CHLI-like"/>
</dbReference>
<dbReference type="EMBL" id="LR881469">
    <property type="protein sequence ID" value="CAD5328338.1"/>
    <property type="molecule type" value="Genomic_DNA"/>
</dbReference>
<dbReference type="AlphaFoldDB" id="A0A7G2F450"/>
<sequence>MASLLGTSSSAIWASPSLSSPSSKPSSSPICFRPGKLFGSKLNAGIQIRPKKNRSRYHVSVMNVATEINSTEQVVGKFDSKKSARPVYPFAAIVGQDEMKLCLLLNVIDPKIGGVMIMGDRGTGKSTTVRSLVDLLPEINVVAGDPYNSDPIDPEFMGVEVRERVEKGEQVPVIATKINMVDLPLGATEDRVCGTIDIEKALTEGVKAFEPAASGWNTVEREGISISHPARFILIGSGNPEEGELRPQLLDRFGMHAQVGTVRDADLRVKIVEERARFDSNPKDFRDTYKTEQDKLQDQISTARANLSSVQIDRELKVKISRVCSELNVDGLRGDIVTNRAAKALAALKGKDRVTPDDVATVIPNCLRHRLRKDPLESIDSGVLVSEKFAEIFS</sequence>
<dbReference type="Gene3D" id="3.40.50.300">
    <property type="entry name" value="P-loop containing nucleotide triphosphate hydrolases"/>
    <property type="match status" value="2"/>
</dbReference>
<organism evidence="4 5">
    <name type="scientific">Arabidopsis thaliana</name>
    <name type="common">Mouse-ear cress</name>
    <dbReference type="NCBI Taxonomy" id="3702"/>
    <lineage>
        <taxon>Eukaryota</taxon>
        <taxon>Viridiplantae</taxon>
        <taxon>Streptophyta</taxon>
        <taxon>Embryophyta</taxon>
        <taxon>Tracheophyta</taxon>
        <taxon>Spermatophyta</taxon>
        <taxon>Magnoliopsida</taxon>
        <taxon>eudicotyledons</taxon>
        <taxon>Gunneridae</taxon>
        <taxon>Pentapetalae</taxon>
        <taxon>rosids</taxon>
        <taxon>malvids</taxon>
        <taxon>Brassicales</taxon>
        <taxon>Brassicaceae</taxon>
        <taxon>Camelineae</taxon>
        <taxon>Arabidopsis</taxon>
    </lineage>
</organism>
<dbReference type="InterPro" id="IPR041628">
    <property type="entry name" value="ChlI/MoxR_AAA_lid"/>
</dbReference>
<evidence type="ECO:0000313" key="4">
    <source>
        <dbReference type="EMBL" id="CAD5328338.1"/>
    </source>
</evidence>
<evidence type="ECO:0000313" key="5">
    <source>
        <dbReference type="Proteomes" id="UP000516314"/>
    </source>
</evidence>
<dbReference type="InterPro" id="IPR027417">
    <property type="entry name" value="P-loop_NTPase"/>
</dbReference>
<dbReference type="FunFam" id="1.10.8.80:FF:000001">
    <property type="entry name" value="Mg-protoporphyrin IX chelatase"/>
    <property type="match status" value="1"/>
</dbReference>
<dbReference type="PANTHER" id="PTHR32039">
    <property type="entry name" value="MAGNESIUM-CHELATASE SUBUNIT CHLI"/>
    <property type="match status" value="1"/>
</dbReference>
<protein>
    <recommendedName>
        <fullName evidence="2">magnesium chelatase</fullName>
        <ecNumber evidence="2">6.6.1.1</ecNumber>
    </recommendedName>
</protein>
<name>A0A7G2F450_ARATH</name>
<reference evidence="4 5" key="1">
    <citation type="submission" date="2020-09" db="EMBL/GenBank/DDBJ databases">
        <authorList>
            <person name="Ashkenazy H."/>
        </authorList>
    </citation>
    <scope>NUCLEOTIDE SEQUENCE [LARGE SCALE GENOMIC DNA]</scope>
    <source>
        <strain evidence="5">cv. Cdm-0</strain>
    </source>
</reference>
<accession>A0A7G2F450</accession>
<dbReference type="Proteomes" id="UP000516314">
    <property type="component" value="Chromosome 4"/>
</dbReference>
<dbReference type="Gene3D" id="1.10.8.80">
    <property type="entry name" value="Magnesium chelatase subunit I, C-Terminal domain"/>
    <property type="match status" value="1"/>
</dbReference>
<dbReference type="GO" id="GO:0016851">
    <property type="term" value="F:magnesium chelatase activity"/>
    <property type="evidence" value="ECO:0007669"/>
    <property type="project" value="UniProtKB-EC"/>
</dbReference>
<dbReference type="Pfam" id="PF17863">
    <property type="entry name" value="AAA_lid_2"/>
    <property type="match status" value="1"/>
</dbReference>
<feature type="domain" description="ChlI/MoxR AAA lid" evidence="3">
    <location>
        <begin position="320"/>
        <end position="378"/>
    </location>
</feature>
<proteinExistence type="predicted"/>
<dbReference type="PANTHER" id="PTHR32039:SF18">
    <property type="entry name" value="MAGNESIUM-CHELATASE SUBUNIT CHLI-1, CHLOROPLASTIC"/>
    <property type="match status" value="1"/>
</dbReference>
<evidence type="ECO:0000259" key="3">
    <source>
        <dbReference type="Pfam" id="PF17863"/>
    </source>
</evidence>
<gene>
    <name evidence="4" type="ORF">AT9943_LOCUS15993</name>
</gene>
<comment type="pathway">
    <text evidence="1">Porphyrin-containing compound metabolism; chlorophyll biosynthesis.</text>
</comment>
<evidence type="ECO:0000256" key="2">
    <source>
        <dbReference type="ARBA" id="ARBA00012825"/>
    </source>
</evidence>
<dbReference type="SUPFAM" id="SSF52540">
    <property type="entry name" value="P-loop containing nucleoside triphosphate hydrolases"/>
    <property type="match status" value="1"/>
</dbReference>
<dbReference type="EC" id="6.6.1.1" evidence="2"/>